<organism evidence="2">
    <name type="scientific">bioreactor metagenome</name>
    <dbReference type="NCBI Taxonomy" id="1076179"/>
    <lineage>
        <taxon>unclassified sequences</taxon>
        <taxon>metagenomes</taxon>
        <taxon>ecological metagenomes</taxon>
    </lineage>
</organism>
<protein>
    <submittedName>
        <fullName evidence="2">Uncharacterized protein</fullName>
    </submittedName>
</protein>
<dbReference type="AlphaFoldDB" id="A0A644YKF2"/>
<name>A0A644YKF2_9ZZZZ</name>
<proteinExistence type="predicted"/>
<evidence type="ECO:0000313" key="2">
    <source>
        <dbReference type="EMBL" id="MPM28809.1"/>
    </source>
</evidence>
<feature type="region of interest" description="Disordered" evidence="1">
    <location>
        <begin position="29"/>
        <end position="56"/>
    </location>
</feature>
<sequence>MIPLPARGVPRAIQGIDDVHRVCDPEVLREVPRPSPPMRRRQPHRSSGTAHSIGISQPPTYERIRVPLKGWGIHSIDVLNTLPALMAADGLLFDAEIIGAWICEQGGVRLVLRAVDRPREAPFGFTVTRADTTDSDDLAAGLWTGLLRVRELVAQGVNGDGAPGEDGIRWLTDPADDAPWTEPIPSIDTPVDMAPAARFDKDPDPVPPEHYDDLAHPAWHGMANVADLRYRWRGTLWSTTHVTWYVSADSPRAGWPRAGLLLAVWAVSPGIFYTIFHDPRFGNSEEDHRMVREMLPASQPRPRWGNIQYAGGYWCHNWDPGYVAEQDLMLEETVAVTPPLAYTQPERYVWQDTVIWERRHSLPPPPPIPESWVTIYTQEVDHPGDST</sequence>
<accession>A0A644YKF2</accession>
<evidence type="ECO:0000256" key="1">
    <source>
        <dbReference type="SAM" id="MobiDB-lite"/>
    </source>
</evidence>
<comment type="caution">
    <text evidence="2">The sequence shown here is derived from an EMBL/GenBank/DDBJ whole genome shotgun (WGS) entry which is preliminary data.</text>
</comment>
<dbReference type="EMBL" id="VSSQ01005353">
    <property type="protein sequence ID" value="MPM28809.1"/>
    <property type="molecule type" value="Genomic_DNA"/>
</dbReference>
<reference evidence="2" key="1">
    <citation type="submission" date="2019-08" db="EMBL/GenBank/DDBJ databases">
        <authorList>
            <person name="Kucharzyk K."/>
            <person name="Murdoch R.W."/>
            <person name="Higgins S."/>
            <person name="Loffler F."/>
        </authorList>
    </citation>
    <scope>NUCLEOTIDE SEQUENCE</scope>
</reference>
<gene>
    <name evidence="2" type="ORF">SDC9_75340</name>
</gene>